<dbReference type="PANTHER" id="PTHR11920">
    <property type="entry name" value="GUANYLYL CYCLASE"/>
    <property type="match status" value="1"/>
</dbReference>
<evidence type="ECO:0000256" key="4">
    <source>
        <dbReference type="ARBA" id="ARBA00022741"/>
    </source>
</evidence>
<keyword evidence="8" id="KW-0325">Glycoprotein</keyword>
<dbReference type="Gene3D" id="3.30.70.1230">
    <property type="entry name" value="Nucleotide cyclase"/>
    <property type="match status" value="1"/>
</dbReference>
<dbReference type="Proteomes" id="UP000887564">
    <property type="component" value="Unplaced"/>
</dbReference>
<dbReference type="InterPro" id="IPR050401">
    <property type="entry name" value="Cyclic_nucleotide_synthase"/>
</dbReference>
<evidence type="ECO:0000256" key="9">
    <source>
        <dbReference type="ARBA" id="ARBA00023239"/>
    </source>
</evidence>
<keyword evidence="5" id="KW-1133">Transmembrane helix</keyword>
<dbReference type="GO" id="GO:0035556">
    <property type="term" value="P:intracellular signal transduction"/>
    <property type="evidence" value="ECO:0007669"/>
    <property type="project" value="InterPro"/>
</dbReference>
<dbReference type="GO" id="GO:0004383">
    <property type="term" value="F:guanylate cyclase activity"/>
    <property type="evidence" value="ECO:0007669"/>
    <property type="project" value="UniProtKB-EC"/>
</dbReference>
<dbReference type="GO" id="GO:0007168">
    <property type="term" value="P:receptor guanylyl cyclase signaling pathway"/>
    <property type="evidence" value="ECO:0007669"/>
    <property type="project" value="TreeGrafter"/>
</dbReference>
<name>A0A914RQE4_PAREQ</name>
<dbReference type="AlphaFoldDB" id="A0A914RQE4"/>
<feature type="domain" description="Guanylate cyclase" evidence="11">
    <location>
        <begin position="1"/>
        <end position="59"/>
    </location>
</feature>
<keyword evidence="3" id="KW-0812">Transmembrane</keyword>
<dbReference type="GO" id="GO:0005886">
    <property type="term" value="C:plasma membrane"/>
    <property type="evidence" value="ECO:0007669"/>
    <property type="project" value="TreeGrafter"/>
</dbReference>
<dbReference type="Pfam" id="PF00211">
    <property type="entry name" value="Guanylate_cyc"/>
    <property type="match status" value="1"/>
</dbReference>
<dbReference type="InterPro" id="IPR018297">
    <property type="entry name" value="A/G_cyclase_CS"/>
</dbReference>
<dbReference type="GO" id="GO:0001653">
    <property type="term" value="F:peptide receptor activity"/>
    <property type="evidence" value="ECO:0007669"/>
    <property type="project" value="TreeGrafter"/>
</dbReference>
<keyword evidence="7" id="KW-0675">Receptor</keyword>
<evidence type="ECO:0000256" key="2">
    <source>
        <dbReference type="ARBA" id="ARBA00004370"/>
    </source>
</evidence>
<accession>A0A914RQE4</accession>
<evidence type="ECO:0000259" key="11">
    <source>
        <dbReference type="PROSITE" id="PS50125"/>
    </source>
</evidence>
<evidence type="ECO:0000256" key="6">
    <source>
        <dbReference type="ARBA" id="ARBA00023136"/>
    </source>
</evidence>
<evidence type="ECO:0000256" key="3">
    <source>
        <dbReference type="ARBA" id="ARBA00022692"/>
    </source>
</evidence>
<dbReference type="InterPro" id="IPR029787">
    <property type="entry name" value="Nucleotide_cyclase"/>
</dbReference>
<dbReference type="CDD" id="cd07302">
    <property type="entry name" value="CHD"/>
    <property type="match status" value="1"/>
</dbReference>
<dbReference type="PROSITE" id="PS50125">
    <property type="entry name" value="GUANYLATE_CYCLASE_2"/>
    <property type="match status" value="1"/>
</dbReference>
<sequence length="78" mass="8756">MSFAFLKSLATFRIPHLPAERINIRIGIHTGPVVAGVVGLTMPRYCLFGDTVNTASRMESNGKRWFEHVTFSSLPFFL</sequence>
<dbReference type="GO" id="GO:0004016">
    <property type="term" value="F:adenylate cyclase activity"/>
    <property type="evidence" value="ECO:0007669"/>
    <property type="project" value="TreeGrafter"/>
</dbReference>
<keyword evidence="12" id="KW-1185">Reference proteome</keyword>
<organism evidence="12 13">
    <name type="scientific">Parascaris equorum</name>
    <name type="common">Equine roundworm</name>
    <dbReference type="NCBI Taxonomy" id="6256"/>
    <lineage>
        <taxon>Eukaryota</taxon>
        <taxon>Metazoa</taxon>
        <taxon>Ecdysozoa</taxon>
        <taxon>Nematoda</taxon>
        <taxon>Chromadorea</taxon>
        <taxon>Rhabditida</taxon>
        <taxon>Spirurina</taxon>
        <taxon>Ascaridomorpha</taxon>
        <taxon>Ascaridoidea</taxon>
        <taxon>Ascarididae</taxon>
        <taxon>Parascaris</taxon>
    </lineage>
</organism>
<protein>
    <submittedName>
        <fullName evidence="13">Guanylate cyclase domain-containing protein</fullName>
    </submittedName>
</protein>
<evidence type="ECO:0000313" key="13">
    <source>
        <dbReference type="WBParaSite" id="PEQ_0000415401-mRNA-1"/>
    </source>
</evidence>
<dbReference type="GO" id="GO:0000166">
    <property type="term" value="F:nucleotide binding"/>
    <property type="evidence" value="ECO:0007669"/>
    <property type="project" value="UniProtKB-KW"/>
</dbReference>
<evidence type="ECO:0000256" key="7">
    <source>
        <dbReference type="ARBA" id="ARBA00023170"/>
    </source>
</evidence>
<dbReference type="WBParaSite" id="PEQ_0000415401-mRNA-1">
    <property type="protein sequence ID" value="PEQ_0000415401-mRNA-1"/>
    <property type="gene ID" value="PEQ_0000415401"/>
</dbReference>
<reference evidence="13" key="1">
    <citation type="submission" date="2022-11" db="UniProtKB">
        <authorList>
            <consortium name="WormBaseParasite"/>
        </authorList>
    </citation>
    <scope>IDENTIFICATION</scope>
</reference>
<evidence type="ECO:0000256" key="10">
    <source>
        <dbReference type="RuleBase" id="RU000405"/>
    </source>
</evidence>
<dbReference type="SUPFAM" id="SSF55073">
    <property type="entry name" value="Nucleotide cyclase"/>
    <property type="match status" value="1"/>
</dbReference>
<comment type="catalytic activity">
    <reaction evidence="1">
        <text>GTP = 3',5'-cyclic GMP + diphosphate</text>
        <dbReference type="Rhea" id="RHEA:13665"/>
        <dbReference type="ChEBI" id="CHEBI:33019"/>
        <dbReference type="ChEBI" id="CHEBI:37565"/>
        <dbReference type="ChEBI" id="CHEBI:57746"/>
        <dbReference type="EC" id="4.6.1.2"/>
    </reaction>
</comment>
<keyword evidence="6" id="KW-0472">Membrane</keyword>
<evidence type="ECO:0000313" key="12">
    <source>
        <dbReference type="Proteomes" id="UP000887564"/>
    </source>
</evidence>
<evidence type="ECO:0000256" key="1">
    <source>
        <dbReference type="ARBA" id="ARBA00001436"/>
    </source>
</evidence>
<dbReference type="InterPro" id="IPR001054">
    <property type="entry name" value="A/G_cyclase"/>
</dbReference>
<dbReference type="PROSITE" id="PS00452">
    <property type="entry name" value="GUANYLATE_CYCLASE_1"/>
    <property type="match status" value="1"/>
</dbReference>
<evidence type="ECO:0000256" key="8">
    <source>
        <dbReference type="ARBA" id="ARBA00023180"/>
    </source>
</evidence>
<proteinExistence type="inferred from homology"/>
<evidence type="ECO:0000256" key="5">
    <source>
        <dbReference type="ARBA" id="ARBA00022989"/>
    </source>
</evidence>
<comment type="subcellular location">
    <subcellularLocation>
        <location evidence="2">Membrane</location>
    </subcellularLocation>
</comment>
<keyword evidence="4" id="KW-0547">Nucleotide-binding</keyword>
<comment type="similarity">
    <text evidence="10">Belongs to the adenylyl cyclase class-4/guanylyl cyclase family.</text>
</comment>
<keyword evidence="9 10" id="KW-0456">Lyase</keyword>
<dbReference type="PANTHER" id="PTHR11920:SF495">
    <property type="entry name" value="RECEPTOR-TYPE GUANYLATE CYCLASE GCY-7"/>
    <property type="match status" value="1"/>
</dbReference>